<organism evidence="7 8">
    <name type="scientific">Debaryomyces hansenii (strain ATCC 36239 / CBS 767 / BCRC 21394 / JCM 1990 / NBRC 0083 / IGC 2968)</name>
    <name type="common">Yeast</name>
    <name type="synonym">Torulaspora hansenii</name>
    <dbReference type="NCBI Taxonomy" id="284592"/>
    <lineage>
        <taxon>Eukaryota</taxon>
        <taxon>Fungi</taxon>
        <taxon>Dikarya</taxon>
        <taxon>Ascomycota</taxon>
        <taxon>Saccharomycotina</taxon>
        <taxon>Pichiomycetes</taxon>
        <taxon>Debaryomycetaceae</taxon>
        <taxon>Debaryomyces</taxon>
    </lineage>
</organism>
<dbReference type="PANTHER" id="PTHR11782:SF121">
    <property type="entry name" value="NUCLEOSIDE-DIPHOSPHATASE MIG-23"/>
    <property type="match status" value="1"/>
</dbReference>
<dbReference type="Pfam" id="PF01150">
    <property type="entry name" value="GDA1_CD39"/>
    <property type="match status" value="2"/>
</dbReference>
<evidence type="ECO:0000256" key="1">
    <source>
        <dbReference type="ARBA" id="ARBA00009283"/>
    </source>
</evidence>
<dbReference type="GO" id="GO:0006256">
    <property type="term" value="P:UDP catabolic process"/>
    <property type="evidence" value="ECO:0007669"/>
    <property type="project" value="TreeGrafter"/>
</dbReference>
<gene>
    <name evidence="7" type="ordered locus">DEHA2A10098g</name>
</gene>
<dbReference type="GO" id="GO:0017111">
    <property type="term" value="F:ribonucleoside triphosphate phosphatase activity"/>
    <property type="evidence" value="ECO:0007669"/>
    <property type="project" value="TreeGrafter"/>
</dbReference>
<keyword evidence="4" id="KW-0547">Nucleotide-binding</keyword>
<evidence type="ECO:0000313" key="8">
    <source>
        <dbReference type="Proteomes" id="UP000000599"/>
    </source>
</evidence>
<dbReference type="AlphaFoldDB" id="Q6BYE9"/>
<dbReference type="GeneID" id="2899593"/>
<dbReference type="Gene3D" id="3.30.420.40">
    <property type="match status" value="1"/>
</dbReference>
<sequence length="815" mass="92360">MDFLEPRKQKKVITPGPIESKEGIPYDYIVVIDAGSKGSRVYVYNWLNPVHILQNDIDLNDIADNRELKLVRRFFINSIGGRDNDEDSDSENEDNEENHNTDKEKEKGKEKDKEKSKEKGKDRDKGKYKDKDNKTGKGGDQDKEKDKPKEPENENTRRLPLVGAKKKWNKKIKPGISSFNSSPQKIGNHHLKHLLQLASIVVPKSQHSRTPIFLHSTGGMRLLPPIEQQQILDNICKYITHNSDFFIPECSTHVNVIDGDVEGLYGWLSINYLIGALDNPQNHQHGKNHTTYGLLDMGGASTQVVFQPNFTEIEEHDKNLFKVKLVELPTPISGEQKKEQTGKNEDSIGSFNTPSDLNFDIYSDSFLGFGMYQAHNRYLSFLTEKYTEEHELNKPAYYGRSHTPVPDPCLPKGYTTTSVINDDSVHFTGESDFNKCLTSIFPVLHNSTHNAGSGKDENCKEFKDSDESSSCLLNDLIPAFDFDVNHFVGVSGYWDAITNLLSYEDKSARNLARSSDKKPGGKDAADTYDYKVIYNATSKLCSQSFSRLIELNNVRPEKNQMAEEELSDLCFKSSWILNFLHLGLGFPRFGIDKHATENSRFKSLELVERLGGSSFSWTLGRAILYANDEYVQAFNNFTADTIGLSEEDRITSKTNIPRSGFYHSASSSVFHFGAEQSGIFPRPQFNPPVKDAKYTIFDYETDYQPEYKESKWDIEPHRWYGSLVFISLIGFILWLLMGRSGRAALIDKTKNKLNSIFNLVKGRTGNSSYFRLNNDAGNEGDLELADFELNESSHNLHGTSAEEADNQFKIDSDED</sequence>
<evidence type="ECO:0000256" key="2">
    <source>
        <dbReference type="ARBA" id="ARBA00022801"/>
    </source>
</evidence>
<keyword evidence="6" id="KW-0472">Membrane</keyword>
<dbReference type="InParanoid" id="Q6BYE9"/>
<dbReference type="KEGG" id="dha:DEHA2A10098g"/>
<feature type="compositionally biased region" description="Acidic residues" evidence="5">
    <location>
        <begin position="84"/>
        <end position="96"/>
    </location>
</feature>
<feature type="compositionally biased region" description="Basic and acidic residues" evidence="5">
    <location>
        <begin position="806"/>
        <end position="815"/>
    </location>
</feature>
<dbReference type="GO" id="GO:0046036">
    <property type="term" value="P:CTP metabolic process"/>
    <property type="evidence" value="ECO:0007669"/>
    <property type="project" value="TreeGrafter"/>
</dbReference>
<dbReference type="RefSeq" id="XP_456770.2">
    <property type="nucleotide sequence ID" value="XM_456770.1"/>
</dbReference>
<dbReference type="OMA" id="YGWLSIN"/>
<keyword evidence="6" id="KW-0812">Transmembrane</keyword>
<dbReference type="PANTHER" id="PTHR11782">
    <property type="entry name" value="ADENOSINE/GUANOSINE DIPHOSPHATASE"/>
    <property type="match status" value="1"/>
</dbReference>
<dbReference type="GO" id="GO:0045134">
    <property type="term" value="F:UDP phosphatase activity"/>
    <property type="evidence" value="ECO:0007669"/>
    <property type="project" value="TreeGrafter"/>
</dbReference>
<dbReference type="Proteomes" id="UP000000599">
    <property type="component" value="Chromosome A"/>
</dbReference>
<feature type="region of interest" description="Disordered" evidence="5">
    <location>
        <begin position="795"/>
        <end position="815"/>
    </location>
</feature>
<dbReference type="GO" id="GO:0005794">
    <property type="term" value="C:Golgi apparatus"/>
    <property type="evidence" value="ECO:0007669"/>
    <property type="project" value="UniProtKB-ARBA"/>
</dbReference>
<keyword evidence="4" id="KW-0067">ATP-binding</keyword>
<evidence type="ECO:0000256" key="4">
    <source>
        <dbReference type="PIRSR" id="PIRSR600407-2"/>
    </source>
</evidence>
<accession>Q6BYE9</accession>
<keyword evidence="8" id="KW-1185">Reference proteome</keyword>
<protein>
    <submittedName>
        <fullName evidence="7">DEHA2A10098p</fullName>
    </submittedName>
</protein>
<dbReference type="eggNOG" id="KOG1386">
    <property type="taxonomic scope" value="Eukaryota"/>
</dbReference>
<dbReference type="HOGENOM" id="CLU_010246_3_2_1"/>
<evidence type="ECO:0000256" key="6">
    <source>
        <dbReference type="SAM" id="Phobius"/>
    </source>
</evidence>
<dbReference type="InterPro" id="IPR000407">
    <property type="entry name" value="GDA1_CD39_NTPase"/>
</dbReference>
<proteinExistence type="inferred from homology"/>
<dbReference type="OrthoDB" id="6372431at2759"/>
<feature type="region of interest" description="Disordered" evidence="5">
    <location>
        <begin position="79"/>
        <end position="159"/>
    </location>
</feature>
<dbReference type="STRING" id="284592.Q6BYE9"/>
<dbReference type="EMBL" id="CR382133">
    <property type="protein sequence ID" value="CAG84733.2"/>
    <property type="molecule type" value="Genomic_DNA"/>
</dbReference>
<feature type="binding site" evidence="4">
    <location>
        <begin position="299"/>
        <end position="303"/>
    </location>
    <ligand>
        <name>ATP</name>
        <dbReference type="ChEBI" id="CHEBI:30616"/>
    </ligand>
</feature>
<dbReference type="Gene3D" id="3.30.420.150">
    <property type="entry name" value="Exopolyphosphatase. Domain 2"/>
    <property type="match status" value="1"/>
</dbReference>
<reference evidence="7 8" key="1">
    <citation type="journal article" date="2004" name="Nature">
        <title>Genome evolution in yeasts.</title>
        <authorList>
            <consortium name="Genolevures"/>
            <person name="Dujon B."/>
            <person name="Sherman D."/>
            <person name="Fischer G."/>
            <person name="Durrens P."/>
            <person name="Casaregola S."/>
            <person name="Lafontaine I."/>
            <person name="de Montigny J."/>
            <person name="Marck C."/>
            <person name="Neuveglise C."/>
            <person name="Talla E."/>
            <person name="Goffard N."/>
            <person name="Frangeul L."/>
            <person name="Aigle M."/>
            <person name="Anthouard V."/>
            <person name="Babour A."/>
            <person name="Barbe V."/>
            <person name="Barnay S."/>
            <person name="Blanchin S."/>
            <person name="Beckerich J.M."/>
            <person name="Beyne E."/>
            <person name="Bleykasten C."/>
            <person name="Boisrame A."/>
            <person name="Boyer J."/>
            <person name="Cattolico L."/>
            <person name="Confanioleri F."/>
            <person name="de Daruvar A."/>
            <person name="Despons L."/>
            <person name="Fabre E."/>
            <person name="Fairhead C."/>
            <person name="Ferry-Dumazet H."/>
            <person name="Groppi A."/>
            <person name="Hantraye F."/>
            <person name="Hennequin C."/>
            <person name="Jauniaux N."/>
            <person name="Joyet P."/>
            <person name="Kachouri R."/>
            <person name="Kerrest A."/>
            <person name="Koszul R."/>
            <person name="Lemaire M."/>
            <person name="Lesur I."/>
            <person name="Ma L."/>
            <person name="Muller H."/>
            <person name="Nicaud J.M."/>
            <person name="Nikolski M."/>
            <person name="Oztas S."/>
            <person name="Ozier-Kalogeropoulos O."/>
            <person name="Pellenz S."/>
            <person name="Potier S."/>
            <person name="Richard G.F."/>
            <person name="Straub M.L."/>
            <person name="Suleau A."/>
            <person name="Swennene D."/>
            <person name="Tekaia F."/>
            <person name="Wesolowski-Louvel M."/>
            <person name="Westhof E."/>
            <person name="Wirth B."/>
            <person name="Zeniou-Meyer M."/>
            <person name="Zivanovic I."/>
            <person name="Bolotin-Fukuhara M."/>
            <person name="Thierry A."/>
            <person name="Bouchier C."/>
            <person name="Caudron B."/>
            <person name="Scarpelli C."/>
            <person name="Gaillardin C."/>
            <person name="Weissenbach J."/>
            <person name="Wincker P."/>
            <person name="Souciet J.L."/>
        </authorList>
    </citation>
    <scope>NUCLEOTIDE SEQUENCE [LARGE SCALE GENOMIC DNA]</scope>
    <source>
        <strain evidence="8">ATCC 36239 / CBS 767 / BCRC 21394 / JCM 1990 / NBRC 0083 / IGC 2968</strain>
    </source>
</reference>
<dbReference type="GO" id="GO:0016020">
    <property type="term" value="C:membrane"/>
    <property type="evidence" value="ECO:0007669"/>
    <property type="project" value="TreeGrafter"/>
</dbReference>
<evidence type="ECO:0000256" key="5">
    <source>
        <dbReference type="SAM" id="MobiDB-lite"/>
    </source>
</evidence>
<dbReference type="GO" id="GO:0004382">
    <property type="term" value="F:GDP phosphatase activity"/>
    <property type="evidence" value="ECO:0007669"/>
    <property type="project" value="TreeGrafter"/>
</dbReference>
<keyword evidence="2" id="KW-0378">Hydrolase</keyword>
<name>Q6BYE9_DEBHA</name>
<evidence type="ECO:0000313" key="7">
    <source>
        <dbReference type="EMBL" id="CAG84733.2"/>
    </source>
</evidence>
<feature type="compositionally biased region" description="Basic and acidic residues" evidence="5">
    <location>
        <begin position="97"/>
        <end position="157"/>
    </location>
</feature>
<feature type="transmembrane region" description="Helical" evidence="6">
    <location>
        <begin position="719"/>
        <end position="737"/>
    </location>
</feature>
<keyword evidence="6" id="KW-1133">Transmembrane helix</keyword>
<comment type="similarity">
    <text evidence="1">Belongs to the GDA1/CD39 NTPase family.</text>
</comment>
<dbReference type="GO" id="GO:0005524">
    <property type="term" value="F:ATP binding"/>
    <property type="evidence" value="ECO:0007669"/>
    <property type="project" value="UniProtKB-KW"/>
</dbReference>
<evidence type="ECO:0000256" key="3">
    <source>
        <dbReference type="PIRSR" id="PIRSR600407-1"/>
    </source>
</evidence>
<feature type="active site" description="Proton acceptor" evidence="3">
    <location>
        <position position="262"/>
    </location>
</feature>